<accession>A0ABS8PXI0</accession>
<feature type="chain" id="PRO_5046116276" evidence="1">
    <location>
        <begin position="21"/>
        <end position="336"/>
    </location>
</feature>
<feature type="signal peptide" evidence="1">
    <location>
        <begin position="1"/>
        <end position="20"/>
    </location>
</feature>
<dbReference type="Proteomes" id="UP001199816">
    <property type="component" value="Unassembled WGS sequence"/>
</dbReference>
<dbReference type="PROSITE" id="PS51257">
    <property type="entry name" value="PROKAR_LIPOPROTEIN"/>
    <property type="match status" value="1"/>
</dbReference>
<evidence type="ECO:0000313" key="2">
    <source>
        <dbReference type="EMBL" id="MCD2425771.1"/>
    </source>
</evidence>
<sequence length="336" mass="37681">MKKIKKSAIALIPLALLVIACTTRNGVQEPEKGAPSKTGTQEPANEYQQTAALDASASLTGKAYEDINTYMKTYGFDYSEHANCNGGYGGHPDGVHCTVELDPYFNKQVFRFTIHIDPVIDGDRCNESTVDRQRNEMKSATNNTTWAKVQGNWDEWQVLEWKFRLPKGFQPTSSFCHIHQLKAQDGPNNGSPLITITPRASSNGGNKRIQIIHTVDGASTGKGTIVDNIPLADFEDEWVQVREEMHYTHTGYYACKITRVRDGKVLLDFKDENIDMWRTGSSYIRNKYGIYRSLAGGQLDHTPVGQSPLLKNESLWLTDFKVYEKHPNPNPGQAHD</sequence>
<keyword evidence="3" id="KW-1185">Reference proteome</keyword>
<dbReference type="EMBL" id="JAJNEC010000007">
    <property type="protein sequence ID" value="MCD2425771.1"/>
    <property type="molecule type" value="Genomic_DNA"/>
</dbReference>
<evidence type="ECO:0000256" key="1">
    <source>
        <dbReference type="SAM" id="SignalP"/>
    </source>
</evidence>
<comment type="caution">
    <text evidence="2">The sequence shown here is derived from an EMBL/GenBank/DDBJ whole genome shotgun (WGS) entry which is preliminary data.</text>
</comment>
<keyword evidence="1" id="KW-0732">Signal</keyword>
<proteinExistence type="predicted"/>
<gene>
    <name evidence="2" type="ORF">LQ567_23505</name>
</gene>
<evidence type="ECO:0000313" key="3">
    <source>
        <dbReference type="Proteomes" id="UP001199816"/>
    </source>
</evidence>
<dbReference type="Gene3D" id="2.60.120.200">
    <property type="match status" value="1"/>
</dbReference>
<dbReference type="GO" id="GO:0016829">
    <property type="term" value="F:lyase activity"/>
    <property type="evidence" value="ECO:0007669"/>
    <property type="project" value="UniProtKB-KW"/>
</dbReference>
<reference evidence="2 3" key="1">
    <citation type="submission" date="2021-11" db="EMBL/GenBank/DDBJ databases">
        <title>Genomic of Niabella pedocola.</title>
        <authorList>
            <person name="Wu T."/>
        </authorList>
    </citation>
    <scope>NUCLEOTIDE SEQUENCE [LARGE SCALE GENOMIC DNA]</scope>
    <source>
        <strain evidence="2 3">JCM 31011</strain>
    </source>
</reference>
<keyword evidence="2" id="KW-0456">Lyase</keyword>
<organism evidence="2 3">
    <name type="scientific">Niabella pedocola</name>
    <dbReference type="NCBI Taxonomy" id="1752077"/>
    <lineage>
        <taxon>Bacteria</taxon>
        <taxon>Pseudomonadati</taxon>
        <taxon>Bacteroidota</taxon>
        <taxon>Chitinophagia</taxon>
        <taxon>Chitinophagales</taxon>
        <taxon>Chitinophagaceae</taxon>
        <taxon>Niabella</taxon>
    </lineage>
</organism>
<name>A0ABS8PXI0_9BACT</name>
<dbReference type="RefSeq" id="WP_231008345.1">
    <property type="nucleotide sequence ID" value="NZ_JAJNEC010000007.1"/>
</dbReference>
<protein>
    <submittedName>
        <fullName evidence="2">Polysaccharide lyase</fullName>
    </submittedName>
</protein>